<proteinExistence type="predicted"/>
<dbReference type="PROSITE" id="PS51257">
    <property type="entry name" value="PROKAR_LIPOPROTEIN"/>
    <property type="match status" value="1"/>
</dbReference>
<evidence type="ECO:0000313" key="2">
    <source>
        <dbReference type="Proteomes" id="UP000242930"/>
    </source>
</evidence>
<gene>
    <name evidence="1" type="ORF">SAMN05216201_10994</name>
</gene>
<sequence>MIRFLLAACLLLVGCAGPVPLQKGQAIDPPWGCVDLRQRGGKC</sequence>
<dbReference type="STRING" id="915471.SAMN05216201_10994"/>
<evidence type="ECO:0000313" key="1">
    <source>
        <dbReference type="EMBL" id="SEJ46864.1"/>
    </source>
</evidence>
<keyword evidence="2" id="KW-1185">Reference proteome</keyword>
<reference evidence="2" key="1">
    <citation type="submission" date="2016-10" db="EMBL/GenBank/DDBJ databases">
        <authorList>
            <person name="Varghese N."/>
            <person name="Submissions S."/>
        </authorList>
    </citation>
    <scope>NUCLEOTIDE SEQUENCE [LARGE SCALE GENOMIC DNA]</scope>
    <source>
        <strain evidence="2">LMG 25967</strain>
    </source>
</reference>
<dbReference type="Proteomes" id="UP000242930">
    <property type="component" value="Unassembled WGS sequence"/>
</dbReference>
<dbReference type="EMBL" id="FNZE01000009">
    <property type="protein sequence ID" value="SEJ46864.1"/>
    <property type="molecule type" value="Genomic_DNA"/>
</dbReference>
<protein>
    <recommendedName>
        <fullName evidence="3">Lipoprotein</fullName>
    </recommendedName>
</protein>
<organism evidence="1 2">
    <name type="scientific">Pseudomonas linyingensis</name>
    <dbReference type="NCBI Taxonomy" id="915471"/>
    <lineage>
        <taxon>Bacteria</taxon>
        <taxon>Pseudomonadati</taxon>
        <taxon>Pseudomonadota</taxon>
        <taxon>Gammaproteobacteria</taxon>
        <taxon>Pseudomonadales</taxon>
        <taxon>Pseudomonadaceae</taxon>
        <taxon>Pseudomonas</taxon>
    </lineage>
</organism>
<name>A0A1H6Z4G0_9PSED</name>
<evidence type="ECO:0008006" key="3">
    <source>
        <dbReference type="Google" id="ProtNLM"/>
    </source>
</evidence>
<dbReference type="AlphaFoldDB" id="A0A1H6Z4G0"/>
<accession>A0A1H6Z4G0</accession>